<dbReference type="AlphaFoldDB" id="A0A1A8Z4I9"/>
<dbReference type="Gene3D" id="3.40.630.30">
    <property type="match status" value="1"/>
</dbReference>
<dbReference type="SUPFAM" id="SSF55729">
    <property type="entry name" value="Acyl-CoA N-acyltransferases (Nat)"/>
    <property type="match status" value="1"/>
</dbReference>
<name>A0A1A8Z4I9_9ACTN</name>
<evidence type="ECO:0000313" key="1">
    <source>
        <dbReference type="EMBL" id="SBT38765.1"/>
    </source>
</evidence>
<dbReference type="STRING" id="261654.GA0070611_0667"/>
<proteinExistence type="predicted"/>
<protein>
    <recommendedName>
        <fullName evidence="3">N-acetyltransferase domain-containing protein</fullName>
    </recommendedName>
</protein>
<reference evidence="2" key="1">
    <citation type="submission" date="2016-06" db="EMBL/GenBank/DDBJ databases">
        <authorList>
            <person name="Varghese N."/>
            <person name="Submissions Spin"/>
        </authorList>
    </citation>
    <scope>NUCLEOTIDE SEQUENCE [LARGE SCALE GENOMIC DNA]</scope>
    <source>
        <strain evidence="2">DSM 44815</strain>
    </source>
</reference>
<keyword evidence="2" id="KW-1185">Reference proteome</keyword>
<sequence>MTVLSAHPTRYVRQLGNVVVRLADAPADFAAAAALREHVWRAHPLFDPSWSRRADAHGFLWVVERLGEVVATGRGVPYASGFVRMAGYGAKLNGVPLDETWMEINGMASRPGLAFPAAALILPVAARWTLDNTAIRHAFGGCPPQVASLYRRCGFQVDEDQFTVRDGPDARFSLHFLQGDLATCAEAVHLR</sequence>
<dbReference type="Proteomes" id="UP000199385">
    <property type="component" value="Chromosome I"/>
</dbReference>
<gene>
    <name evidence="1" type="ORF">GA0070611_0667</name>
</gene>
<dbReference type="EMBL" id="LT594323">
    <property type="protein sequence ID" value="SBT38765.1"/>
    <property type="molecule type" value="Genomic_DNA"/>
</dbReference>
<organism evidence="1 2">
    <name type="scientific">Micromonospora auratinigra</name>
    <dbReference type="NCBI Taxonomy" id="261654"/>
    <lineage>
        <taxon>Bacteria</taxon>
        <taxon>Bacillati</taxon>
        <taxon>Actinomycetota</taxon>
        <taxon>Actinomycetes</taxon>
        <taxon>Micromonosporales</taxon>
        <taxon>Micromonosporaceae</taxon>
        <taxon>Micromonospora</taxon>
    </lineage>
</organism>
<evidence type="ECO:0000313" key="2">
    <source>
        <dbReference type="Proteomes" id="UP000199385"/>
    </source>
</evidence>
<dbReference type="RefSeq" id="WP_091657132.1">
    <property type="nucleotide sequence ID" value="NZ_LT594323.1"/>
</dbReference>
<dbReference type="InterPro" id="IPR016181">
    <property type="entry name" value="Acyl_CoA_acyltransferase"/>
</dbReference>
<evidence type="ECO:0008006" key="3">
    <source>
        <dbReference type="Google" id="ProtNLM"/>
    </source>
</evidence>
<accession>A0A1A8Z4I9</accession>